<dbReference type="GO" id="GO:0005524">
    <property type="term" value="F:ATP binding"/>
    <property type="evidence" value="ECO:0007669"/>
    <property type="project" value="UniProtKB-KW"/>
</dbReference>
<proteinExistence type="predicted"/>
<evidence type="ECO:0000313" key="2">
    <source>
        <dbReference type="EMBL" id="UWZ55399.1"/>
    </source>
</evidence>
<dbReference type="RefSeq" id="WP_156089862.1">
    <property type="nucleotide sequence ID" value="NZ_CP073767.1"/>
</dbReference>
<evidence type="ECO:0000313" key="3">
    <source>
        <dbReference type="Proteomes" id="UP001058003"/>
    </source>
</evidence>
<dbReference type="AlphaFoldDB" id="A0A9Q9IL84"/>
<name>A0A9Q9IL84_9ACTN</name>
<reference evidence="2" key="1">
    <citation type="submission" date="2021-04" db="EMBL/GenBank/DDBJ databases">
        <title>Dactylosporangium aurantiacum NRRL B-8018 full assembly.</title>
        <authorList>
            <person name="Hartkoorn R.C."/>
            <person name="Beaudoing E."/>
            <person name="Hot D."/>
        </authorList>
    </citation>
    <scope>NUCLEOTIDE SEQUENCE</scope>
    <source>
        <strain evidence="2">NRRL B-8018</strain>
    </source>
</reference>
<evidence type="ECO:0000256" key="1">
    <source>
        <dbReference type="SAM" id="MobiDB-lite"/>
    </source>
</evidence>
<dbReference type="InterPro" id="IPR027417">
    <property type="entry name" value="P-loop_NTPase"/>
</dbReference>
<feature type="region of interest" description="Disordered" evidence="1">
    <location>
        <begin position="198"/>
        <end position="307"/>
    </location>
</feature>
<dbReference type="KEGG" id="daur:Daura_03905"/>
<protein>
    <submittedName>
        <fullName evidence="2">ATP-binding protein</fullName>
    </submittedName>
</protein>
<dbReference type="Gene3D" id="3.40.50.300">
    <property type="entry name" value="P-loop containing nucleotide triphosphate hydrolases"/>
    <property type="match status" value="1"/>
</dbReference>
<keyword evidence="2" id="KW-0067">ATP-binding</keyword>
<dbReference type="OrthoDB" id="3881471at2"/>
<organism evidence="2 3">
    <name type="scientific">Dactylosporangium aurantiacum</name>
    <dbReference type="NCBI Taxonomy" id="35754"/>
    <lineage>
        <taxon>Bacteria</taxon>
        <taxon>Bacillati</taxon>
        <taxon>Actinomycetota</taxon>
        <taxon>Actinomycetes</taxon>
        <taxon>Micromonosporales</taxon>
        <taxon>Micromonosporaceae</taxon>
        <taxon>Dactylosporangium</taxon>
    </lineage>
</organism>
<gene>
    <name evidence="2" type="ORF">Daura_03905</name>
</gene>
<accession>A0A9Q9IL84</accession>
<keyword evidence="2" id="KW-0547">Nucleotide-binding</keyword>
<sequence length="361" mass="39100">MENVTIAAERAENLEAAPINDPLFSGVGHSADPGSRLTPAANKRARISVISFVGLRGKKQQGFVSQLQMALFSWVKRNPTGDHPLGGLLVMDEAQTLAPSGAMTVCTRMPASHAREHGLGLISATQEPKGLHSHISGNAATRSLGLLSVPVHIEATREMARFKGGDVPDISRLSAGQYYVALEGEPFRKVRTPLCLSHHPQPAVHRRRDQPRPTSRAVIRGDSDGSYDGRTADAERDATNSLLTRHRETPCLNEGRPLPQGQSGPAGQDRQIHPGNVGRERCSSGRLSHVQQCDGGDGVRQSAQPQKVAGDELVRRFRYTDTDTEPATGQLFATSDRATIQNLIVDRNFSAHRAPLPLLDR</sequence>
<dbReference type="EMBL" id="CP073767">
    <property type="protein sequence ID" value="UWZ55399.1"/>
    <property type="molecule type" value="Genomic_DNA"/>
</dbReference>
<keyword evidence="3" id="KW-1185">Reference proteome</keyword>
<dbReference type="Proteomes" id="UP001058003">
    <property type="component" value="Chromosome"/>
</dbReference>